<dbReference type="EMBL" id="MG011690">
    <property type="protein sequence ID" value="AVK76228.1"/>
    <property type="molecule type" value="Genomic_DNA"/>
</dbReference>
<accession>A0A2U7UCN6</accession>
<proteinExistence type="predicted"/>
<name>A0A2U7UCN6_9VIRU</name>
<evidence type="ECO:0000313" key="1">
    <source>
        <dbReference type="EMBL" id="AVK76228.1"/>
    </source>
</evidence>
<sequence>MQNRTATAPEPGVLYADIITDDFDGEHYICSFDFGYKSRDGDLHMSFSIDPSTTKPDDWARLLNDMRRGVECGIGTHPSNGEVSITHKDGRVTFVNSKYGSGGDGDMHVTLPAADCLAAIEACATRFAEHIGSGGD</sequence>
<protein>
    <submittedName>
        <fullName evidence="1">Uncharacterized protein</fullName>
    </submittedName>
</protein>
<dbReference type="InterPro" id="IPR043911">
    <property type="entry name" value="DUF5766"/>
</dbReference>
<gene>
    <name evidence="1" type="ORF">pneo_cds_621</name>
</gene>
<dbReference type="KEGG" id="vg:36842941"/>
<dbReference type="GeneID" id="36842941"/>
<reference evidence="1" key="1">
    <citation type="journal article" date="2018" name="Nat. Commun.">
        <title>Diversity and evolution of the emerging Pandoraviridae family.</title>
        <authorList>
            <person name="Legendre M."/>
            <person name="Fabre E."/>
            <person name="Poirot O."/>
            <person name="Jeudy S."/>
            <person name="Lartigue A."/>
            <person name="Alempic J.M."/>
            <person name="Beucher L."/>
            <person name="Philippe N."/>
            <person name="Bertaux L."/>
            <person name="Christo-Foroux E."/>
            <person name="Labadie K."/>
            <person name="Coute Y."/>
            <person name="Abergel C."/>
            <person name="Claverie J.M."/>
        </authorList>
    </citation>
    <scope>NUCLEOTIDE SEQUENCE [LARGE SCALE GENOMIC DNA]</scope>
    <source>
        <strain evidence="1">Neocaledonia</strain>
    </source>
</reference>
<dbReference type="Pfam" id="PF19070">
    <property type="entry name" value="DUF5766"/>
    <property type="match status" value="1"/>
</dbReference>
<dbReference type="Proteomes" id="UP000249287">
    <property type="component" value="Segment"/>
</dbReference>
<organism evidence="1">
    <name type="scientific">Pandoravirus neocaledonia</name>
    <dbReference type="NCBI Taxonomy" id="2107708"/>
    <lineage>
        <taxon>Viruses</taxon>
        <taxon>Pandoravirus</taxon>
    </lineage>
</organism>
<dbReference type="RefSeq" id="YP_009482231.1">
    <property type="nucleotide sequence ID" value="NC_037666.1"/>
</dbReference>